<dbReference type="EMBL" id="SORE01000002">
    <property type="protein sequence ID" value="TDY54119.1"/>
    <property type="molecule type" value="Genomic_DNA"/>
</dbReference>
<evidence type="ECO:0000256" key="6">
    <source>
        <dbReference type="ARBA" id="ARBA00023014"/>
    </source>
</evidence>
<dbReference type="SFLD" id="SFLDG01386">
    <property type="entry name" value="main_SPASM_domain-containing"/>
    <property type="match status" value="1"/>
</dbReference>
<dbReference type="Pfam" id="PF04055">
    <property type="entry name" value="Radical_SAM"/>
    <property type="match status" value="1"/>
</dbReference>
<keyword evidence="10" id="KW-1185">Reference proteome</keyword>
<keyword evidence="5" id="KW-0408">Iron</keyword>
<dbReference type="SUPFAM" id="SSF102114">
    <property type="entry name" value="Radical SAM enzymes"/>
    <property type="match status" value="1"/>
</dbReference>
<dbReference type="InterPro" id="IPR047207">
    <property type="entry name" value="SPASM_anSME"/>
</dbReference>
<dbReference type="InterPro" id="IPR023885">
    <property type="entry name" value="4Fe4S-binding_SPASM_dom"/>
</dbReference>
<evidence type="ECO:0000313" key="9">
    <source>
        <dbReference type="EMBL" id="TDY54119.1"/>
    </source>
</evidence>
<dbReference type="InterPro" id="IPR023867">
    <property type="entry name" value="Sulphatase_maturase_rSAM"/>
</dbReference>
<dbReference type="RefSeq" id="WP_134190254.1">
    <property type="nucleotide sequence ID" value="NZ_JBHLUW010000035.1"/>
</dbReference>
<dbReference type="GO" id="GO:0016491">
    <property type="term" value="F:oxidoreductase activity"/>
    <property type="evidence" value="ECO:0007669"/>
    <property type="project" value="InterPro"/>
</dbReference>
<dbReference type="InterPro" id="IPR013785">
    <property type="entry name" value="Aldolase_TIM"/>
</dbReference>
<evidence type="ECO:0000256" key="3">
    <source>
        <dbReference type="ARBA" id="ARBA00022691"/>
    </source>
</evidence>
<keyword evidence="3" id="KW-0949">S-adenosyl-L-methionine</keyword>
<dbReference type="InterPro" id="IPR007197">
    <property type="entry name" value="rSAM"/>
</dbReference>
<dbReference type="InterPro" id="IPR058240">
    <property type="entry name" value="rSAM_sf"/>
</dbReference>
<evidence type="ECO:0000256" key="5">
    <source>
        <dbReference type="ARBA" id="ARBA00023004"/>
    </source>
</evidence>
<dbReference type="SFLD" id="SFLDS00029">
    <property type="entry name" value="Radical_SAM"/>
    <property type="match status" value="1"/>
</dbReference>
<protein>
    <recommendedName>
        <fullName evidence="8">Radical SAM core domain-containing protein</fullName>
    </recommendedName>
</protein>
<name>A0A4V3HFN6_9BURK</name>
<comment type="cofactor">
    <cofactor evidence="1">
        <name>[4Fe-4S] cluster</name>
        <dbReference type="ChEBI" id="CHEBI:49883"/>
    </cofactor>
</comment>
<evidence type="ECO:0000256" key="2">
    <source>
        <dbReference type="ARBA" id="ARBA00022485"/>
    </source>
</evidence>
<evidence type="ECO:0000256" key="7">
    <source>
        <dbReference type="ARBA" id="ARBA00023601"/>
    </source>
</evidence>
<dbReference type="OrthoDB" id="308557at2"/>
<sequence>MTDPKSLPCAVADGHETPPQNAPPCFHLLAKPSGSTCNIDCQYCFFLSKDALYPNGQHRMSETTLETYISQLLESHRTPHVTVAWQGGEPTLMRVGFFRKAVELVEKYRKPGQVVKHTFQTNGLLIDDEWGSFFREHDFLVGLSVDGPRELHDTYRVDRHGHGTFDRVMRGWEMLQRHDVEFNILCTVNAANEHHGRAVYRFFRDELGASWMQFIPIVERATDQTIDLANLGWKQQPGRKRVLYTQTGNRVTHRSVGPRQYGQFLVDIFEEWIRHDVGRVYVQLFDVTLEAYFGRHLLCIHAPTCGLGPALEHNGDLYSCDHFVEPGYRLGNIHETHMRELMASPAQLEFGLNKRASLTAQCRSCEVRALCNGGCPKDRFALSRDGDPGQNYLCAGLELFFTHSRPAMQTMAALLNSGHPPADVIAHTLAEDKRRGPYAPCPCGSGQKFRFCHGNGASSSRFAGGTVRHQHA</sequence>
<dbReference type="Proteomes" id="UP000295509">
    <property type="component" value="Unassembled WGS sequence"/>
</dbReference>
<dbReference type="PANTHER" id="PTHR43273:SF3">
    <property type="entry name" value="ANAEROBIC SULFATASE-MATURATING ENZYME HOMOLOG ASLB-RELATED"/>
    <property type="match status" value="1"/>
</dbReference>
<keyword evidence="2" id="KW-0004">4Fe-4S</keyword>
<keyword evidence="4" id="KW-0479">Metal-binding</keyword>
<evidence type="ECO:0000256" key="4">
    <source>
        <dbReference type="ARBA" id="ARBA00022723"/>
    </source>
</evidence>
<proteinExistence type="inferred from homology"/>
<dbReference type="PROSITE" id="PS51918">
    <property type="entry name" value="RADICAL_SAM"/>
    <property type="match status" value="1"/>
</dbReference>
<dbReference type="Pfam" id="PF13186">
    <property type="entry name" value="SPASM"/>
    <property type="match status" value="1"/>
</dbReference>
<comment type="caution">
    <text evidence="9">The sequence shown here is derived from an EMBL/GenBank/DDBJ whole genome shotgun (WGS) entry which is preliminary data.</text>
</comment>
<dbReference type="SFLD" id="SFLDG01067">
    <property type="entry name" value="SPASM/twitch_domain_containing"/>
    <property type="match status" value="1"/>
</dbReference>
<dbReference type="InterPro" id="IPR004027">
    <property type="entry name" value="SEC_C_motif"/>
</dbReference>
<feature type="domain" description="Radical SAM core" evidence="8">
    <location>
        <begin position="20"/>
        <end position="254"/>
    </location>
</feature>
<dbReference type="NCBIfam" id="TIGR03942">
    <property type="entry name" value="sulfatase_rSAM"/>
    <property type="match status" value="1"/>
</dbReference>
<evidence type="ECO:0000313" key="10">
    <source>
        <dbReference type="Proteomes" id="UP000295509"/>
    </source>
</evidence>
<dbReference type="SFLD" id="SFLDG01384">
    <property type="entry name" value="thioether_bond_formation_requi"/>
    <property type="match status" value="1"/>
</dbReference>
<reference evidence="9 10" key="1">
    <citation type="submission" date="2019-03" db="EMBL/GenBank/DDBJ databases">
        <title>Genomic Encyclopedia of Type Strains, Phase III (KMG-III): the genomes of soil and plant-associated and newly described type strains.</title>
        <authorList>
            <person name="Whitman W."/>
        </authorList>
    </citation>
    <scope>NUCLEOTIDE SEQUENCE [LARGE SCALE GENOMIC DNA]</scope>
    <source>
        <strain evidence="9 10">LMG 29544</strain>
    </source>
</reference>
<evidence type="ECO:0000259" key="8">
    <source>
        <dbReference type="PROSITE" id="PS51918"/>
    </source>
</evidence>
<dbReference type="CDD" id="cd21120">
    <property type="entry name" value="SPASM_anSME"/>
    <property type="match status" value="1"/>
</dbReference>
<dbReference type="Gene3D" id="3.20.20.70">
    <property type="entry name" value="Aldolase class I"/>
    <property type="match status" value="1"/>
</dbReference>
<evidence type="ECO:0000256" key="1">
    <source>
        <dbReference type="ARBA" id="ARBA00001966"/>
    </source>
</evidence>
<accession>A0A4V3HFN6</accession>
<dbReference type="AlphaFoldDB" id="A0A4V3HFN6"/>
<dbReference type="SUPFAM" id="SSF103642">
    <property type="entry name" value="Sec-C motif"/>
    <property type="match status" value="1"/>
</dbReference>
<gene>
    <name evidence="9" type="ORF">BX592_102266</name>
</gene>
<dbReference type="GO" id="GO:0046872">
    <property type="term" value="F:metal ion binding"/>
    <property type="evidence" value="ECO:0007669"/>
    <property type="project" value="UniProtKB-KW"/>
</dbReference>
<dbReference type="CDD" id="cd01335">
    <property type="entry name" value="Radical_SAM"/>
    <property type="match status" value="1"/>
</dbReference>
<dbReference type="InterPro" id="IPR034491">
    <property type="entry name" value="Anaerob_Ser_sulfatase-maturase"/>
</dbReference>
<comment type="similarity">
    <text evidence="7">Belongs to the radical SAM superfamily. Anaerobic sulfatase-maturating enzyme family.</text>
</comment>
<keyword evidence="6" id="KW-0411">Iron-sulfur</keyword>
<organism evidence="9 10">
    <name type="scientific">Paraburkholderia rhizosphaerae</name>
    <dbReference type="NCBI Taxonomy" id="480658"/>
    <lineage>
        <taxon>Bacteria</taxon>
        <taxon>Pseudomonadati</taxon>
        <taxon>Pseudomonadota</taxon>
        <taxon>Betaproteobacteria</taxon>
        <taxon>Burkholderiales</taxon>
        <taxon>Burkholderiaceae</taxon>
        <taxon>Paraburkholderia</taxon>
    </lineage>
</organism>
<dbReference type="PANTHER" id="PTHR43273">
    <property type="entry name" value="ANAEROBIC SULFATASE-MATURATING ENZYME HOMOLOG ASLB-RELATED"/>
    <property type="match status" value="1"/>
</dbReference>
<dbReference type="NCBIfam" id="TIGR04085">
    <property type="entry name" value="rSAM_more_4Fe4S"/>
    <property type="match status" value="1"/>
</dbReference>
<dbReference type="GO" id="GO:0051539">
    <property type="term" value="F:4 iron, 4 sulfur cluster binding"/>
    <property type="evidence" value="ECO:0007669"/>
    <property type="project" value="UniProtKB-KW"/>
</dbReference>
<dbReference type="SFLD" id="SFLDF00285">
    <property type="entry name" value="anaerobic_Ser-type_sulfatase-m"/>
    <property type="match status" value="1"/>
</dbReference>
<dbReference type="Pfam" id="PF02810">
    <property type="entry name" value="SEC-C"/>
    <property type="match status" value="1"/>
</dbReference>
<dbReference type="SFLD" id="SFLDG01072">
    <property type="entry name" value="dehydrogenase_like"/>
    <property type="match status" value="1"/>
</dbReference>